<evidence type="ECO:0000313" key="2">
    <source>
        <dbReference type="EMBL" id="SHL62432.1"/>
    </source>
</evidence>
<dbReference type="RefSeq" id="WP_026178034.1">
    <property type="nucleotide sequence ID" value="NZ_AEMG01000008.1"/>
</dbReference>
<gene>
    <name evidence="2" type="ORF">SAMN05444342_4288</name>
</gene>
<dbReference type="GO" id="GO:0008757">
    <property type="term" value="F:S-adenosylmethionine-dependent methyltransferase activity"/>
    <property type="evidence" value="ECO:0007669"/>
    <property type="project" value="InterPro"/>
</dbReference>
<keyword evidence="2" id="KW-0489">Methyltransferase</keyword>
<proteinExistence type="predicted"/>
<accession>A0A1M7C556</accession>
<dbReference type="Gene3D" id="3.40.50.150">
    <property type="entry name" value="Vaccinia Virus protein VP39"/>
    <property type="match status" value="1"/>
</dbReference>
<dbReference type="InterPro" id="IPR029063">
    <property type="entry name" value="SAM-dependent_MTases_sf"/>
</dbReference>
<keyword evidence="2" id="KW-0808">Transferase</keyword>
<dbReference type="CDD" id="cd02440">
    <property type="entry name" value="AdoMet_MTases"/>
    <property type="match status" value="1"/>
</dbReference>
<dbReference type="Proteomes" id="UP000184203">
    <property type="component" value="Unassembled WGS sequence"/>
</dbReference>
<keyword evidence="3" id="KW-1185">Reference proteome</keyword>
<name>A0A1M7C556_HALPU</name>
<reference evidence="3" key="1">
    <citation type="submission" date="2016-11" db="EMBL/GenBank/DDBJ databases">
        <authorList>
            <person name="Varghese N."/>
            <person name="Submissions S."/>
        </authorList>
    </citation>
    <scope>NUCLEOTIDE SEQUENCE [LARGE SCALE GENOMIC DNA]</scope>
    <source>
        <strain evidence="3">DX253</strain>
    </source>
</reference>
<organism evidence="2 3">
    <name type="scientific">Haladaptatus paucihalophilus DX253</name>
    <dbReference type="NCBI Taxonomy" id="797209"/>
    <lineage>
        <taxon>Archaea</taxon>
        <taxon>Methanobacteriati</taxon>
        <taxon>Methanobacteriota</taxon>
        <taxon>Stenosarchaea group</taxon>
        <taxon>Halobacteria</taxon>
        <taxon>Halobacteriales</taxon>
        <taxon>Haladaptataceae</taxon>
        <taxon>Haladaptatus</taxon>
    </lineage>
</organism>
<dbReference type="Pfam" id="PF08241">
    <property type="entry name" value="Methyltransf_11"/>
    <property type="match status" value="1"/>
</dbReference>
<dbReference type="OrthoDB" id="302307at2157"/>
<sequence>MGHHTFDPDRADKLEDASQRYRYLSAEELVAALSTTGGDVIADLGSGTGFYTDDVAPHVDHLYGVDVQDAMHDYYHEKGVPDNVELITSGVEDLPFEDGQLDAAFSTMTYHEFTSGDAIQELKRVLASGSRIVIADWSAHGGGESGPPLEERFTVEEAATALREGGFDIQSESTRPETFVIVGIRT</sequence>
<dbReference type="InterPro" id="IPR013216">
    <property type="entry name" value="Methyltransf_11"/>
</dbReference>
<dbReference type="PANTHER" id="PTHR43591">
    <property type="entry name" value="METHYLTRANSFERASE"/>
    <property type="match status" value="1"/>
</dbReference>
<dbReference type="PANTHER" id="PTHR43591:SF110">
    <property type="entry name" value="RHODANESE DOMAIN-CONTAINING PROTEIN"/>
    <property type="match status" value="1"/>
</dbReference>
<evidence type="ECO:0000259" key="1">
    <source>
        <dbReference type="Pfam" id="PF08241"/>
    </source>
</evidence>
<protein>
    <submittedName>
        <fullName evidence="2">Methyltransferase domain-containing protein</fullName>
    </submittedName>
</protein>
<evidence type="ECO:0000313" key="3">
    <source>
        <dbReference type="Proteomes" id="UP000184203"/>
    </source>
</evidence>
<dbReference type="AlphaFoldDB" id="A0A1M7C556"/>
<dbReference type="SUPFAM" id="SSF53335">
    <property type="entry name" value="S-adenosyl-L-methionine-dependent methyltransferases"/>
    <property type="match status" value="1"/>
</dbReference>
<dbReference type="GO" id="GO:0032259">
    <property type="term" value="P:methylation"/>
    <property type="evidence" value="ECO:0007669"/>
    <property type="project" value="UniProtKB-KW"/>
</dbReference>
<feature type="domain" description="Methyltransferase type 11" evidence="1">
    <location>
        <begin position="43"/>
        <end position="134"/>
    </location>
</feature>
<dbReference type="EMBL" id="FRAN01000009">
    <property type="protein sequence ID" value="SHL62432.1"/>
    <property type="molecule type" value="Genomic_DNA"/>
</dbReference>